<dbReference type="EMBL" id="PFNL01000184">
    <property type="protein sequence ID" value="PIZ44309.1"/>
    <property type="molecule type" value="Genomic_DNA"/>
</dbReference>
<dbReference type="PANTHER" id="PTHR43861:SF1">
    <property type="entry name" value="TRANS-ACONITATE 2-METHYLTRANSFERASE"/>
    <property type="match status" value="1"/>
</dbReference>
<dbReference type="SUPFAM" id="SSF53335">
    <property type="entry name" value="S-adenosyl-L-methionine-dependent methyltransferases"/>
    <property type="match status" value="1"/>
</dbReference>
<dbReference type="InterPro" id="IPR029063">
    <property type="entry name" value="SAM-dependent_MTases_sf"/>
</dbReference>
<proteinExistence type="predicted"/>
<sequence>MTTQDKKFWTNYFKVYDALNDFIPYQELVQSVVEAADPHPGEKILDAGCGTGNVAIKLTQKGADVVGVDNVPAALERYVAKDPTAKTVQADLCEPLPFANEEFDKIVCVNTLYTLDQTQQKKLISEFHRVVKKGGVVVVSDIKSGWSPNVLYIEGLKKHIKQEGIVGAIKTSLKLVYPTVKILMLNRKISKDRMYHNMILQELITLMESQDFSISQSGLTYSGMDIIAKGERVK</sequence>
<evidence type="ECO:0000313" key="4">
    <source>
        <dbReference type="EMBL" id="PIZ44309.1"/>
    </source>
</evidence>
<comment type="caution">
    <text evidence="4">The sequence shown here is derived from an EMBL/GenBank/DDBJ whole genome shotgun (WGS) entry which is preliminary data.</text>
</comment>
<protein>
    <recommendedName>
        <fullName evidence="3">Methyltransferase domain-containing protein</fullName>
    </recommendedName>
</protein>
<dbReference type="PANTHER" id="PTHR43861">
    <property type="entry name" value="TRANS-ACONITATE 2-METHYLTRANSFERASE-RELATED"/>
    <property type="match status" value="1"/>
</dbReference>
<keyword evidence="1" id="KW-0489">Methyltransferase</keyword>
<dbReference type="Pfam" id="PF13649">
    <property type="entry name" value="Methyltransf_25"/>
    <property type="match status" value="1"/>
</dbReference>
<name>A0A2M7TEX9_UNCKA</name>
<evidence type="ECO:0000313" key="5">
    <source>
        <dbReference type="Proteomes" id="UP000228920"/>
    </source>
</evidence>
<gene>
    <name evidence="4" type="ORF">COY32_06655</name>
</gene>
<evidence type="ECO:0000256" key="1">
    <source>
        <dbReference type="ARBA" id="ARBA00022603"/>
    </source>
</evidence>
<dbReference type="Proteomes" id="UP000228920">
    <property type="component" value="Unassembled WGS sequence"/>
</dbReference>
<dbReference type="Gene3D" id="3.40.50.150">
    <property type="entry name" value="Vaccinia Virus protein VP39"/>
    <property type="match status" value="1"/>
</dbReference>
<keyword evidence="2" id="KW-0808">Transferase</keyword>
<feature type="domain" description="Methyltransferase" evidence="3">
    <location>
        <begin position="44"/>
        <end position="135"/>
    </location>
</feature>
<dbReference type="CDD" id="cd02440">
    <property type="entry name" value="AdoMet_MTases"/>
    <property type="match status" value="1"/>
</dbReference>
<organism evidence="4 5">
    <name type="scientific">candidate division WWE3 bacterium CG_4_10_14_0_2_um_filter_41_14</name>
    <dbReference type="NCBI Taxonomy" id="1975072"/>
    <lineage>
        <taxon>Bacteria</taxon>
        <taxon>Katanobacteria</taxon>
    </lineage>
</organism>
<evidence type="ECO:0000256" key="2">
    <source>
        <dbReference type="ARBA" id="ARBA00022679"/>
    </source>
</evidence>
<accession>A0A2M7TEX9</accession>
<reference evidence="5" key="1">
    <citation type="submission" date="2017-09" db="EMBL/GenBank/DDBJ databases">
        <title>Depth-based differentiation of microbial function through sediment-hosted aquifers and enrichment of novel symbionts in the deep terrestrial subsurface.</title>
        <authorList>
            <person name="Probst A.J."/>
            <person name="Ladd B."/>
            <person name="Jarett J.K."/>
            <person name="Geller-Mcgrath D.E."/>
            <person name="Sieber C.M.K."/>
            <person name="Emerson J.B."/>
            <person name="Anantharaman K."/>
            <person name="Thomas B.C."/>
            <person name="Malmstrom R."/>
            <person name="Stieglmeier M."/>
            <person name="Klingl A."/>
            <person name="Woyke T."/>
            <person name="Ryan C.M."/>
            <person name="Banfield J.F."/>
        </authorList>
    </citation>
    <scope>NUCLEOTIDE SEQUENCE [LARGE SCALE GENOMIC DNA]</scope>
</reference>
<dbReference type="InterPro" id="IPR041698">
    <property type="entry name" value="Methyltransf_25"/>
</dbReference>
<dbReference type="AlphaFoldDB" id="A0A2M7TEX9"/>
<dbReference type="GO" id="GO:0008168">
    <property type="term" value="F:methyltransferase activity"/>
    <property type="evidence" value="ECO:0007669"/>
    <property type="project" value="UniProtKB-KW"/>
</dbReference>
<evidence type="ECO:0000259" key="3">
    <source>
        <dbReference type="Pfam" id="PF13649"/>
    </source>
</evidence>
<dbReference type="GO" id="GO:0032259">
    <property type="term" value="P:methylation"/>
    <property type="evidence" value="ECO:0007669"/>
    <property type="project" value="UniProtKB-KW"/>
</dbReference>